<evidence type="ECO:0000313" key="1">
    <source>
        <dbReference type="EMBL" id="EGN56024.1"/>
    </source>
</evidence>
<protein>
    <submittedName>
        <fullName evidence="1">Uncharacterized protein</fullName>
    </submittedName>
</protein>
<keyword evidence="2" id="KW-1185">Reference proteome</keyword>
<name>F8NCD4_9BACT</name>
<evidence type="ECO:0000313" key="2">
    <source>
        <dbReference type="Proteomes" id="UP000002772"/>
    </source>
</evidence>
<organism evidence="1 2">
    <name type="scientific">Hallella multisaccharivorax DSM 17128</name>
    <dbReference type="NCBI Taxonomy" id="688246"/>
    <lineage>
        <taxon>Bacteria</taxon>
        <taxon>Pseudomonadati</taxon>
        <taxon>Bacteroidota</taxon>
        <taxon>Bacteroidia</taxon>
        <taxon>Bacteroidales</taxon>
        <taxon>Prevotellaceae</taxon>
        <taxon>Hallella</taxon>
    </lineage>
</organism>
<proteinExistence type="predicted"/>
<dbReference type="STRING" id="688246.Premu_0547"/>
<dbReference type="AlphaFoldDB" id="F8NCD4"/>
<dbReference type="eggNOG" id="ENOG5031BRN">
    <property type="taxonomic scope" value="Bacteria"/>
</dbReference>
<dbReference type="HOGENOM" id="CLU_1684992_0_0_10"/>
<dbReference type="EMBL" id="GL945017">
    <property type="protein sequence ID" value="EGN56024.1"/>
    <property type="molecule type" value="Genomic_DNA"/>
</dbReference>
<sequence>MFSWEHYFCARVKTATLKTTVYVPFTSYNIKVKNVNSLLKSGIKSLVNKGTKKLKDYINSTPDDQRGLYSVDNSALYVVTGADEFGKTRAKTFDKKFYAKWFPGIYVFGFSYNGSFNLKSISMDGGKSTKLSSGTVYGAVKYKGKWLAARITKSKK</sequence>
<dbReference type="Proteomes" id="UP000002772">
    <property type="component" value="Unassembled WGS sequence"/>
</dbReference>
<reference evidence="2" key="1">
    <citation type="journal article" date="2011" name="Stand. Genomic Sci.">
        <title>Non-contiguous finished genome sequence of the opportunistic oral pathogen Prevotella multisaccharivorax type strain (PPPA20).</title>
        <authorList>
            <person name="Pati A."/>
            <person name="Gronow S."/>
            <person name="Lu M."/>
            <person name="Lapidus A."/>
            <person name="Nolan M."/>
            <person name="Lucas S."/>
            <person name="Hammon N."/>
            <person name="Deshpande S."/>
            <person name="Cheng J.F."/>
            <person name="Tapia R."/>
            <person name="Han C."/>
            <person name="Goodwin L."/>
            <person name="Pitluck S."/>
            <person name="Liolios K."/>
            <person name="Pagani I."/>
            <person name="Mavromatis K."/>
            <person name="Mikhailova N."/>
            <person name="Huntemann M."/>
            <person name="Chen A."/>
            <person name="Palaniappan K."/>
            <person name="Land M."/>
            <person name="Hauser L."/>
            <person name="Detter J.C."/>
            <person name="Brambilla E.M."/>
            <person name="Rohde M."/>
            <person name="Goker M."/>
            <person name="Woyke T."/>
            <person name="Bristow J."/>
            <person name="Eisen J.A."/>
            <person name="Markowitz V."/>
            <person name="Hugenholtz P."/>
            <person name="Kyrpides N.C."/>
            <person name="Klenk H.P."/>
            <person name="Ivanova N."/>
        </authorList>
    </citation>
    <scope>NUCLEOTIDE SEQUENCE [LARGE SCALE GENOMIC DNA]</scope>
    <source>
        <strain evidence="2">DSM 17128</strain>
    </source>
</reference>
<accession>F8NCD4</accession>
<gene>
    <name evidence="1" type="ORF">Premu_0547</name>
</gene>